<protein>
    <submittedName>
        <fullName evidence="1">Uncharacterized protein</fullName>
    </submittedName>
</protein>
<dbReference type="PANTHER" id="PTHR34808">
    <property type="entry name" value="EXPRESSED PROTEIN"/>
    <property type="match status" value="1"/>
</dbReference>
<organism evidence="1 2">
    <name type="scientific">Malus baccata</name>
    <name type="common">Siberian crab apple</name>
    <name type="synonym">Pyrus baccata</name>
    <dbReference type="NCBI Taxonomy" id="106549"/>
    <lineage>
        <taxon>Eukaryota</taxon>
        <taxon>Viridiplantae</taxon>
        <taxon>Streptophyta</taxon>
        <taxon>Embryophyta</taxon>
        <taxon>Tracheophyta</taxon>
        <taxon>Spermatophyta</taxon>
        <taxon>Magnoliopsida</taxon>
        <taxon>eudicotyledons</taxon>
        <taxon>Gunneridae</taxon>
        <taxon>Pentapetalae</taxon>
        <taxon>rosids</taxon>
        <taxon>fabids</taxon>
        <taxon>Rosales</taxon>
        <taxon>Rosaceae</taxon>
        <taxon>Amygdaloideae</taxon>
        <taxon>Maleae</taxon>
        <taxon>Malus</taxon>
    </lineage>
</organism>
<dbReference type="EMBL" id="VIEB01000389">
    <property type="protein sequence ID" value="TQD92659.1"/>
    <property type="molecule type" value="Genomic_DNA"/>
</dbReference>
<dbReference type="Proteomes" id="UP000315295">
    <property type="component" value="Unassembled WGS sequence"/>
</dbReference>
<proteinExistence type="predicted"/>
<comment type="caution">
    <text evidence="1">The sequence shown here is derived from an EMBL/GenBank/DDBJ whole genome shotgun (WGS) entry which is preliminary data.</text>
</comment>
<accession>A0A540M297</accession>
<name>A0A540M297_MALBA</name>
<dbReference type="PANTHER" id="PTHR34808:SF2">
    <property type="entry name" value="EXPRESSED PROTEIN"/>
    <property type="match status" value="1"/>
</dbReference>
<keyword evidence="2" id="KW-1185">Reference proteome</keyword>
<gene>
    <name evidence="1" type="ORF">C1H46_021770</name>
</gene>
<dbReference type="AlphaFoldDB" id="A0A540M297"/>
<evidence type="ECO:0000313" key="1">
    <source>
        <dbReference type="EMBL" id="TQD92659.1"/>
    </source>
</evidence>
<evidence type="ECO:0000313" key="2">
    <source>
        <dbReference type="Proteomes" id="UP000315295"/>
    </source>
</evidence>
<sequence>MEAAPIRMDRKPSIETEPRTLGMEQIEFAREAAKYVVNTKNMEEAMRIFTEGLEPVVSSIQQSGDEVMMASVEEPEYSEHYYRRPRGPREIVSAPF</sequence>
<reference evidence="1 2" key="1">
    <citation type="journal article" date="2019" name="G3 (Bethesda)">
        <title>Sequencing of a Wild Apple (Malus baccata) Genome Unravels the Differences Between Cultivated and Wild Apple Species Regarding Disease Resistance and Cold Tolerance.</title>
        <authorList>
            <person name="Chen X."/>
        </authorList>
    </citation>
    <scope>NUCLEOTIDE SEQUENCE [LARGE SCALE GENOMIC DNA]</scope>
    <source>
        <strain evidence="2">cv. Shandingzi</strain>
        <tissue evidence="1">Leaves</tissue>
    </source>
</reference>